<keyword evidence="2" id="KW-1185">Reference proteome</keyword>
<dbReference type="InterPro" id="IPR002999">
    <property type="entry name" value="Tudor"/>
</dbReference>
<name>A0A6J2Y2Z4_SITOR</name>
<dbReference type="GO" id="GO:0005737">
    <property type="term" value="C:cytoplasm"/>
    <property type="evidence" value="ECO:0007669"/>
    <property type="project" value="UniProtKB-ARBA"/>
</dbReference>
<organism evidence="2 3">
    <name type="scientific">Sitophilus oryzae</name>
    <name type="common">Rice weevil</name>
    <name type="synonym">Curculio oryzae</name>
    <dbReference type="NCBI Taxonomy" id="7048"/>
    <lineage>
        <taxon>Eukaryota</taxon>
        <taxon>Metazoa</taxon>
        <taxon>Ecdysozoa</taxon>
        <taxon>Arthropoda</taxon>
        <taxon>Hexapoda</taxon>
        <taxon>Insecta</taxon>
        <taxon>Pterygota</taxon>
        <taxon>Neoptera</taxon>
        <taxon>Endopterygota</taxon>
        <taxon>Coleoptera</taxon>
        <taxon>Polyphaga</taxon>
        <taxon>Cucujiformia</taxon>
        <taxon>Curculionidae</taxon>
        <taxon>Dryophthorinae</taxon>
        <taxon>Sitophilus</taxon>
    </lineage>
</organism>
<dbReference type="InParanoid" id="A0A6J2Y2Z4"/>
<evidence type="ECO:0000313" key="2">
    <source>
        <dbReference type="Proteomes" id="UP000504635"/>
    </source>
</evidence>
<dbReference type="InterPro" id="IPR035437">
    <property type="entry name" value="SNase_OB-fold_sf"/>
</dbReference>
<protein>
    <submittedName>
        <fullName evidence="3">Uncharacterized protein LOC115883188</fullName>
    </submittedName>
</protein>
<gene>
    <name evidence="3" type="primary">LOC115883188</name>
</gene>
<accession>A0A6J2Y2Z4</accession>
<dbReference type="SUPFAM" id="SSF63748">
    <property type="entry name" value="Tudor/PWWP/MBT"/>
    <property type="match status" value="1"/>
</dbReference>
<dbReference type="KEGG" id="soy:115883188"/>
<dbReference type="PANTHER" id="PTHR22948">
    <property type="entry name" value="TUDOR DOMAIN CONTAINING PROTEIN"/>
    <property type="match status" value="1"/>
</dbReference>
<dbReference type="Gene3D" id="2.40.50.90">
    <property type="match status" value="1"/>
</dbReference>
<evidence type="ECO:0000313" key="3">
    <source>
        <dbReference type="RefSeq" id="XP_030757365.1"/>
    </source>
</evidence>
<dbReference type="Gene3D" id="2.30.30.140">
    <property type="match status" value="1"/>
</dbReference>
<reference evidence="3" key="1">
    <citation type="submission" date="2025-08" db="UniProtKB">
        <authorList>
            <consortium name="RefSeq"/>
        </authorList>
    </citation>
    <scope>IDENTIFICATION</scope>
    <source>
        <tissue evidence="3">Gonads</tissue>
    </source>
</reference>
<dbReference type="GeneID" id="115883188"/>
<feature type="domain" description="Tudor" evidence="1">
    <location>
        <begin position="90"/>
        <end position="151"/>
    </location>
</feature>
<dbReference type="Proteomes" id="UP000504635">
    <property type="component" value="Unplaced"/>
</dbReference>
<dbReference type="PANTHER" id="PTHR22948:SF76">
    <property type="entry name" value="FI20010P1-RELATED"/>
    <property type="match status" value="1"/>
</dbReference>
<proteinExistence type="predicted"/>
<dbReference type="OrthoDB" id="6761716at2759"/>
<dbReference type="Pfam" id="PF00567">
    <property type="entry name" value="TUDOR"/>
    <property type="match status" value="1"/>
</dbReference>
<dbReference type="InterPro" id="IPR050621">
    <property type="entry name" value="Tudor_domain_containing"/>
</dbReference>
<dbReference type="AlphaFoldDB" id="A0A6J2Y2Z4"/>
<dbReference type="PROSITE" id="PS50304">
    <property type="entry name" value="TUDOR"/>
    <property type="match status" value="1"/>
</dbReference>
<dbReference type="RefSeq" id="XP_030757365.1">
    <property type="nucleotide sequence ID" value="XM_030901505.1"/>
</dbReference>
<sequence length="294" mass="34780">MSEDIKNKPPTHILVDWNFFLNHQKNVKIPIYFDKENWILNNLYRVRISHVYDPSKFWVVPKEKELDLFQRYLHNFYSKYKDSYRIPEINFSLQMYCVAYTEETFYRGRLVNVPLTNQEKHLAWVFLIDFGYMVKVELNNIYFMTTKMYTVPQFAIRSGLSGLGPIDSSTWHSDAVTKFTELVLNKVLFGLVTSKDDKNKILWLNLGEYQGSSQSLQSINEILIREKIAKQLTVADVRGLKRTERKKRTPYMAFHNIEPIIPFLLPTFDSLENNFCADTAVANDLLQQFQLKRY</sequence>
<evidence type="ECO:0000259" key="1">
    <source>
        <dbReference type="PROSITE" id="PS50304"/>
    </source>
</evidence>